<keyword evidence="2" id="KW-1185">Reference proteome</keyword>
<reference evidence="1" key="2">
    <citation type="submission" date="2021-02" db="EMBL/GenBank/DDBJ databases">
        <authorList>
            <person name="Kimball J.A."/>
            <person name="Haas M.W."/>
            <person name="Macchietto M."/>
            <person name="Kono T."/>
            <person name="Duquette J."/>
            <person name="Shao M."/>
        </authorList>
    </citation>
    <scope>NUCLEOTIDE SEQUENCE</scope>
    <source>
        <tissue evidence="1">Fresh leaf tissue</tissue>
    </source>
</reference>
<accession>A0A8J6BSM3</accession>
<name>A0A8J6BSM3_ZIZPA</name>
<reference evidence="1" key="1">
    <citation type="journal article" date="2021" name="bioRxiv">
        <title>Whole Genome Assembly and Annotation of Northern Wild Rice, Zizania palustris L., Supports a Whole Genome Duplication in the Zizania Genus.</title>
        <authorList>
            <person name="Haas M."/>
            <person name="Kono T."/>
            <person name="Macchietto M."/>
            <person name="Millas R."/>
            <person name="McGilp L."/>
            <person name="Shao M."/>
            <person name="Duquette J."/>
            <person name="Hirsch C.N."/>
            <person name="Kimball J."/>
        </authorList>
    </citation>
    <scope>NUCLEOTIDE SEQUENCE</scope>
    <source>
        <tissue evidence="1">Fresh leaf tissue</tissue>
    </source>
</reference>
<dbReference type="AlphaFoldDB" id="A0A8J6BSM3"/>
<protein>
    <submittedName>
        <fullName evidence="1">Uncharacterized protein</fullName>
    </submittedName>
</protein>
<comment type="caution">
    <text evidence="1">The sequence shown here is derived from an EMBL/GenBank/DDBJ whole genome shotgun (WGS) entry which is preliminary data.</text>
</comment>
<sequence length="85" mass="8134">MLVGGLHGLSSLAPPLLIITIFTGDGATTATVYGLGGATSNGLIAGAATGLWATRANGPSEDAVAGLKLSAAVVDANAELSTIVA</sequence>
<evidence type="ECO:0000313" key="1">
    <source>
        <dbReference type="EMBL" id="KAG8095007.1"/>
    </source>
</evidence>
<organism evidence="1 2">
    <name type="scientific">Zizania palustris</name>
    <name type="common">Northern wild rice</name>
    <dbReference type="NCBI Taxonomy" id="103762"/>
    <lineage>
        <taxon>Eukaryota</taxon>
        <taxon>Viridiplantae</taxon>
        <taxon>Streptophyta</taxon>
        <taxon>Embryophyta</taxon>
        <taxon>Tracheophyta</taxon>
        <taxon>Spermatophyta</taxon>
        <taxon>Magnoliopsida</taxon>
        <taxon>Liliopsida</taxon>
        <taxon>Poales</taxon>
        <taxon>Poaceae</taxon>
        <taxon>BOP clade</taxon>
        <taxon>Oryzoideae</taxon>
        <taxon>Oryzeae</taxon>
        <taxon>Zizaniinae</taxon>
        <taxon>Zizania</taxon>
    </lineage>
</organism>
<proteinExistence type="predicted"/>
<gene>
    <name evidence="1" type="ORF">GUJ93_ZPchr0012g20394</name>
</gene>
<dbReference type="EMBL" id="JAAALK010000080">
    <property type="protein sequence ID" value="KAG8095007.1"/>
    <property type="molecule type" value="Genomic_DNA"/>
</dbReference>
<dbReference type="Proteomes" id="UP000729402">
    <property type="component" value="Unassembled WGS sequence"/>
</dbReference>
<evidence type="ECO:0000313" key="2">
    <source>
        <dbReference type="Proteomes" id="UP000729402"/>
    </source>
</evidence>